<reference evidence="3" key="1">
    <citation type="submission" date="2017-02" db="EMBL/GenBank/DDBJ databases">
        <authorList>
            <person name="Rodrigo-Torres L."/>
            <person name="Arahal R.D."/>
            <person name="Lucena T."/>
        </authorList>
    </citation>
    <scope>NUCLEOTIDE SEQUENCE [LARGE SCALE GENOMIC DNA]</scope>
    <source>
        <strain evidence="3">CECT 7878</strain>
    </source>
</reference>
<dbReference type="InterPro" id="IPR010982">
    <property type="entry name" value="Lambda_DNA-bd_dom_sf"/>
</dbReference>
<dbReference type="Proteomes" id="UP000188276">
    <property type="component" value="Unassembled WGS sequence"/>
</dbReference>
<evidence type="ECO:0000313" key="2">
    <source>
        <dbReference type="EMBL" id="SJN55215.1"/>
    </source>
</evidence>
<dbReference type="CDD" id="cd00093">
    <property type="entry name" value="HTH_XRE"/>
    <property type="match status" value="1"/>
</dbReference>
<protein>
    <submittedName>
        <fullName evidence="2">Antitoxin MqsA</fullName>
    </submittedName>
</protein>
<dbReference type="EMBL" id="FULE01000015">
    <property type="protein sequence ID" value="SJN55215.1"/>
    <property type="molecule type" value="Genomic_DNA"/>
</dbReference>
<dbReference type="InterPro" id="IPR032758">
    <property type="entry name" value="MqsA/HigA-2"/>
</dbReference>
<dbReference type="OrthoDB" id="7349669at2"/>
<evidence type="ECO:0000313" key="3">
    <source>
        <dbReference type="Proteomes" id="UP000188276"/>
    </source>
</evidence>
<dbReference type="InterPro" id="IPR022452">
    <property type="entry name" value="MqsA"/>
</dbReference>
<dbReference type="Gene3D" id="3.10.20.860">
    <property type="match status" value="1"/>
</dbReference>
<dbReference type="Pfam" id="PF15731">
    <property type="entry name" value="MqsA_antitoxin"/>
    <property type="match status" value="1"/>
</dbReference>
<dbReference type="SUPFAM" id="SSF47413">
    <property type="entry name" value="lambda repressor-like DNA-binding domains"/>
    <property type="match status" value="1"/>
</dbReference>
<dbReference type="STRING" id="1123498.VR7878_01132"/>
<dbReference type="NCBIfam" id="TIGR03830">
    <property type="entry name" value="CxxCG_CxxCG_HTH"/>
    <property type="match status" value="1"/>
</dbReference>
<dbReference type="RefSeq" id="WP_077334232.1">
    <property type="nucleotide sequence ID" value="NZ_FULE01000015.1"/>
</dbReference>
<dbReference type="GO" id="GO:0003677">
    <property type="term" value="F:DNA binding"/>
    <property type="evidence" value="ECO:0007669"/>
    <property type="project" value="InterPro"/>
</dbReference>
<feature type="domain" description="HTH cro/C1-type" evidence="1">
    <location>
        <begin position="73"/>
        <end position="127"/>
    </location>
</feature>
<sequence length="140" mass="15526">MGECKVCKSHSVEILTADEEITYKGSTLSVEIEFSVCHACEREFISKDQIIKNDRMIRDAKKVHDGLFSAKEIAEARLTLGLTQEQASLVFGGGRNAFSKYERGEVSQSVAMDKLIKQALKHPIVYRDLLKQAGIGHSAP</sequence>
<organism evidence="2 3">
    <name type="scientific">Vibrio ruber (strain DSM 16370 / JCM 11486 / BCRC 17186 / CECT 7878 / LMG 23124 / VR1)</name>
    <dbReference type="NCBI Taxonomy" id="1123498"/>
    <lineage>
        <taxon>Bacteria</taxon>
        <taxon>Pseudomonadati</taxon>
        <taxon>Pseudomonadota</taxon>
        <taxon>Gammaproteobacteria</taxon>
        <taxon>Vibrionales</taxon>
        <taxon>Vibrionaceae</taxon>
        <taxon>Vibrio</taxon>
    </lineage>
</organism>
<gene>
    <name evidence="2" type="primary">mqsA</name>
    <name evidence="2" type="ORF">VR7878_01132</name>
</gene>
<proteinExistence type="predicted"/>
<dbReference type="PROSITE" id="PS50943">
    <property type="entry name" value="HTH_CROC1"/>
    <property type="match status" value="1"/>
</dbReference>
<name>A0A1R4LFA1_VIBR1</name>
<keyword evidence="3" id="KW-1185">Reference proteome</keyword>
<dbReference type="InterPro" id="IPR001387">
    <property type="entry name" value="Cro/C1-type_HTH"/>
</dbReference>
<dbReference type="AlphaFoldDB" id="A0A1R4LFA1"/>
<evidence type="ECO:0000259" key="1">
    <source>
        <dbReference type="PROSITE" id="PS50943"/>
    </source>
</evidence>
<accession>A0A1R4LFA1</accession>
<dbReference type="Gene3D" id="1.10.260.40">
    <property type="entry name" value="lambda repressor-like DNA-binding domains"/>
    <property type="match status" value="1"/>
</dbReference>